<dbReference type="Pfam" id="PF01239">
    <property type="entry name" value="PPTA"/>
    <property type="match status" value="4"/>
</dbReference>
<comment type="caution">
    <text evidence="8">The sequence shown here is derived from an EMBL/GenBank/DDBJ whole genome shotgun (WGS) entry which is preliminary data.</text>
</comment>
<gene>
    <name evidence="8" type="ORF">V1264_000794</name>
</gene>
<dbReference type="FunFam" id="1.25.40.120:FF:000001">
    <property type="entry name" value="Geranylgeranyl transferase type-2 subunit alpha"/>
    <property type="match status" value="1"/>
</dbReference>
<evidence type="ECO:0000256" key="7">
    <source>
        <dbReference type="SAM" id="MobiDB-lite"/>
    </source>
</evidence>
<keyword evidence="2 6" id="KW-0637">Prenyltransferase</keyword>
<dbReference type="GO" id="GO:0097354">
    <property type="term" value="P:prenylation"/>
    <property type="evidence" value="ECO:0007669"/>
    <property type="project" value="UniProtKB-UniRule"/>
</dbReference>
<comment type="catalytic activity">
    <reaction evidence="5 6">
        <text>geranylgeranyl diphosphate + L-cysteinyl-[protein] = S-geranylgeranyl-L-cysteinyl-[protein] + diphosphate</text>
        <dbReference type="Rhea" id="RHEA:21240"/>
        <dbReference type="Rhea" id="RHEA-COMP:10131"/>
        <dbReference type="Rhea" id="RHEA-COMP:11537"/>
        <dbReference type="ChEBI" id="CHEBI:29950"/>
        <dbReference type="ChEBI" id="CHEBI:33019"/>
        <dbReference type="ChEBI" id="CHEBI:57533"/>
        <dbReference type="ChEBI" id="CHEBI:86021"/>
        <dbReference type="EC" id="2.5.1.60"/>
    </reaction>
</comment>
<sequence length="305" mass="35796">MHGRLKVKTTEEQQKAKQEERAKKLKLYTAATSKAFQKRKAGELDTELLEITGQVLHVNPDFYTFWNIRKETFLHLHDAKESAELQKLYRGELDFLEMCLKVNPKSYGTWHHRSFVMDHMPQPDWARELELCNLFLQFDERNFHCWDYRRFVVKRSKVAAVEEFDFTTSKISSNFSNFSSWHYRSKLLPILHPDPTQPSGIAPHVIQSEFELVQNGLYTDPDDQSNWFYHKWLLGRGEQNQRINYAYISCVKKQILVSFTKAIKIGVASCEVLLNKSKVNVTWTNQNGTSAFSTLWISFPEFICL</sequence>
<feature type="compositionally biased region" description="Basic and acidic residues" evidence="7">
    <location>
        <begin position="8"/>
        <end position="20"/>
    </location>
</feature>
<dbReference type="GO" id="GO:0005968">
    <property type="term" value="C:Rab-protein geranylgeranyltransferase complex"/>
    <property type="evidence" value="ECO:0007669"/>
    <property type="project" value="TreeGrafter"/>
</dbReference>
<dbReference type="SUPFAM" id="SSF48439">
    <property type="entry name" value="Protein prenylyltransferase"/>
    <property type="match status" value="1"/>
</dbReference>
<dbReference type="EC" id="2.5.1.60" evidence="6"/>
<evidence type="ECO:0000256" key="6">
    <source>
        <dbReference type="RuleBase" id="RU367120"/>
    </source>
</evidence>
<dbReference type="GO" id="GO:0004663">
    <property type="term" value="F:Rab geranylgeranyltransferase activity"/>
    <property type="evidence" value="ECO:0007669"/>
    <property type="project" value="UniProtKB-UniRule"/>
</dbReference>
<evidence type="ECO:0000256" key="5">
    <source>
        <dbReference type="ARBA" id="ARBA00047658"/>
    </source>
</evidence>
<dbReference type="EMBL" id="JBAMIC010000001">
    <property type="protein sequence ID" value="KAK7114802.1"/>
    <property type="molecule type" value="Genomic_DNA"/>
</dbReference>
<evidence type="ECO:0000256" key="4">
    <source>
        <dbReference type="ARBA" id="ARBA00022737"/>
    </source>
</evidence>
<dbReference type="InterPro" id="IPR002088">
    <property type="entry name" value="Prenyl_trans_a"/>
</dbReference>
<dbReference type="Proteomes" id="UP001374579">
    <property type="component" value="Unassembled WGS sequence"/>
</dbReference>
<organism evidence="8 9">
    <name type="scientific">Littorina saxatilis</name>
    <dbReference type="NCBI Taxonomy" id="31220"/>
    <lineage>
        <taxon>Eukaryota</taxon>
        <taxon>Metazoa</taxon>
        <taxon>Spiralia</taxon>
        <taxon>Lophotrochozoa</taxon>
        <taxon>Mollusca</taxon>
        <taxon>Gastropoda</taxon>
        <taxon>Caenogastropoda</taxon>
        <taxon>Littorinimorpha</taxon>
        <taxon>Littorinoidea</taxon>
        <taxon>Littorinidae</taxon>
        <taxon>Littorina</taxon>
    </lineage>
</organism>
<name>A0AAN9C022_9CAEN</name>
<proteinExistence type="inferred from homology"/>
<dbReference type="PROSITE" id="PS51147">
    <property type="entry name" value="PFTA"/>
    <property type="match status" value="4"/>
</dbReference>
<dbReference type="AlphaFoldDB" id="A0AAN9C022"/>
<comment type="similarity">
    <text evidence="1 6">Belongs to the protein prenyltransferase subunit alpha family.</text>
</comment>
<keyword evidence="9" id="KW-1185">Reference proteome</keyword>
<feature type="region of interest" description="Disordered" evidence="7">
    <location>
        <begin position="1"/>
        <end position="20"/>
    </location>
</feature>
<evidence type="ECO:0000256" key="1">
    <source>
        <dbReference type="ARBA" id="ARBA00006734"/>
    </source>
</evidence>
<comment type="function">
    <text evidence="6">Catalyzes the transfer of a geranyl-geranyl moiety from geranyl-geranyl pyrophosphate to cysteines occuring in specific C-terminal amino acid sequences.</text>
</comment>
<keyword evidence="3 6" id="KW-0808">Transferase</keyword>
<evidence type="ECO:0000256" key="3">
    <source>
        <dbReference type="ARBA" id="ARBA00022679"/>
    </source>
</evidence>
<evidence type="ECO:0000256" key="2">
    <source>
        <dbReference type="ARBA" id="ARBA00022602"/>
    </source>
</evidence>
<evidence type="ECO:0000313" key="8">
    <source>
        <dbReference type="EMBL" id="KAK7114802.1"/>
    </source>
</evidence>
<dbReference type="PANTHER" id="PTHR11129:SF2">
    <property type="entry name" value="GERANYLGERANYL TRANSFERASE TYPE-2 SUBUNIT ALPHA"/>
    <property type="match status" value="1"/>
</dbReference>
<evidence type="ECO:0000313" key="9">
    <source>
        <dbReference type="Proteomes" id="UP001374579"/>
    </source>
</evidence>
<accession>A0AAN9C022</accession>
<dbReference type="PANTHER" id="PTHR11129">
    <property type="entry name" value="PROTEIN FARNESYLTRANSFERASE ALPHA SUBUNIT/RAB GERANYLGERANYL TRANSFERASE ALPHA SUBUNIT"/>
    <property type="match status" value="1"/>
</dbReference>
<dbReference type="Gene3D" id="1.25.40.120">
    <property type="entry name" value="Protein prenylyltransferase"/>
    <property type="match status" value="1"/>
</dbReference>
<reference evidence="8 9" key="1">
    <citation type="submission" date="2024-02" db="EMBL/GenBank/DDBJ databases">
        <title>Chromosome-scale genome assembly of the rough periwinkle Littorina saxatilis.</title>
        <authorList>
            <person name="De Jode A."/>
            <person name="Faria R."/>
            <person name="Formenti G."/>
            <person name="Sims Y."/>
            <person name="Smith T.P."/>
            <person name="Tracey A."/>
            <person name="Wood J.M.D."/>
            <person name="Zagrodzka Z.B."/>
            <person name="Johannesson K."/>
            <person name="Butlin R.K."/>
            <person name="Leder E.H."/>
        </authorList>
    </citation>
    <scope>NUCLEOTIDE SEQUENCE [LARGE SCALE GENOMIC DNA]</scope>
    <source>
        <strain evidence="8">Snail1</strain>
        <tissue evidence="8">Muscle</tissue>
    </source>
</reference>
<keyword evidence="4" id="KW-0677">Repeat</keyword>
<protein>
    <recommendedName>
        <fullName evidence="6">Geranylgeranyl transferase type-2 subunit alpha</fullName>
        <ecNumber evidence="6">2.5.1.60</ecNumber>
    </recommendedName>
    <alternativeName>
        <fullName evidence="6">Geranylgeranyl transferase type II subunit alpha</fullName>
    </alternativeName>
</protein>